<proteinExistence type="predicted"/>
<evidence type="ECO:0000313" key="2">
    <source>
        <dbReference type="Proteomes" id="UP000324222"/>
    </source>
</evidence>
<keyword evidence="2" id="KW-1185">Reference proteome</keyword>
<accession>A0A5B7CUK1</accession>
<dbReference type="EMBL" id="VSRR010000286">
    <property type="protein sequence ID" value="MPC13497.1"/>
    <property type="molecule type" value="Genomic_DNA"/>
</dbReference>
<protein>
    <submittedName>
        <fullName evidence="1">Uncharacterized protein</fullName>
    </submittedName>
</protein>
<organism evidence="1 2">
    <name type="scientific">Portunus trituberculatus</name>
    <name type="common">Swimming crab</name>
    <name type="synonym">Neptunus trituberculatus</name>
    <dbReference type="NCBI Taxonomy" id="210409"/>
    <lineage>
        <taxon>Eukaryota</taxon>
        <taxon>Metazoa</taxon>
        <taxon>Ecdysozoa</taxon>
        <taxon>Arthropoda</taxon>
        <taxon>Crustacea</taxon>
        <taxon>Multicrustacea</taxon>
        <taxon>Malacostraca</taxon>
        <taxon>Eumalacostraca</taxon>
        <taxon>Eucarida</taxon>
        <taxon>Decapoda</taxon>
        <taxon>Pleocyemata</taxon>
        <taxon>Brachyura</taxon>
        <taxon>Eubrachyura</taxon>
        <taxon>Portunoidea</taxon>
        <taxon>Portunidae</taxon>
        <taxon>Portuninae</taxon>
        <taxon>Portunus</taxon>
    </lineage>
</organism>
<comment type="caution">
    <text evidence="1">The sequence shown here is derived from an EMBL/GenBank/DDBJ whole genome shotgun (WGS) entry which is preliminary data.</text>
</comment>
<dbReference type="Proteomes" id="UP000324222">
    <property type="component" value="Unassembled WGS sequence"/>
</dbReference>
<sequence length="79" mass="9152">MTSRGITSVLIAGRVCIGPTRAMGFKVRYQHRIHELQDVVITSFGERDLDGSELMKRNTVWTVVEEEDEEEEEEDRLKE</sequence>
<evidence type="ECO:0000313" key="1">
    <source>
        <dbReference type="EMBL" id="MPC13497.1"/>
    </source>
</evidence>
<name>A0A5B7CUK1_PORTR</name>
<dbReference type="AlphaFoldDB" id="A0A5B7CUK1"/>
<reference evidence="1 2" key="1">
    <citation type="submission" date="2019-05" db="EMBL/GenBank/DDBJ databases">
        <title>Another draft genome of Portunus trituberculatus and its Hox gene families provides insights of decapod evolution.</title>
        <authorList>
            <person name="Jeong J.-H."/>
            <person name="Song I."/>
            <person name="Kim S."/>
            <person name="Choi T."/>
            <person name="Kim D."/>
            <person name="Ryu S."/>
            <person name="Kim W."/>
        </authorList>
    </citation>
    <scope>NUCLEOTIDE SEQUENCE [LARGE SCALE GENOMIC DNA]</scope>
    <source>
        <tissue evidence="1">Muscle</tissue>
    </source>
</reference>
<gene>
    <name evidence="1" type="ORF">E2C01_006235</name>
</gene>